<dbReference type="GO" id="GO:0005886">
    <property type="term" value="C:plasma membrane"/>
    <property type="evidence" value="ECO:0007669"/>
    <property type="project" value="TreeGrafter"/>
</dbReference>
<feature type="compositionally biased region" description="Basic and acidic residues" evidence="8">
    <location>
        <begin position="655"/>
        <end position="689"/>
    </location>
</feature>
<feature type="compositionally biased region" description="Polar residues" evidence="8">
    <location>
        <begin position="16"/>
        <end position="44"/>
    </location>
</feature>
<feature type="domain" description="Potassium channel" evidence="10">
    <location>
        <begin position="285"/>
        <end position="353"/>
    </location>
</feature>
<evidence type="ECO:0000256" key="9">
    <source>
        <dbReference type="SAM" id="Phobius"/>
    </source>
</evidence>
<keyword evidence="3 9" id="KW-0812">Transmembrane</keyword>
<dbReference type="PANTHER" id="PTHR11003:SF342">
    <property type="entry name" value="OUTWARD-RECTIFIER POTASSIUM CHANNEL TOK1"/>
    <property type="match status" value="1"/>
</dbReference>
<protein>
    <submittedName>
        <fullName evidence="11">Voltage-gated potassium channel</fullName>
    </submittedName>
</protein>
<feature type="transmembrane region" description="Helical" evidence="9">
    <location>
        <begin position="278"/>
        <end position="299"/>
    </location>
</feature>
<evidence type="ECO:0000256" key="4">
    <source>
        <dbReference type="ARBA" id="ARBA00022989"/>
    </source>
</evidence>
<sequence length="739" mass="83892">MNDPGLDEPILDTADRINNTYQGDDTQQNENQPQSMSMTNTPNSGRKAEGKNSGIRKSVGPKAEESELEEERTQKRWWILSTAFPLVAATLGPLANLFSVCALVQTWRIKIPDGTRISDPKWVLALNSTSLALAIIANLFLLFNFARRVRYTIAQPITITLWYTSAVLLLVPLCTLPKLSSSTSVHHTLSQSYFYAILSTILYTLISTLLFLHYSLFFSFSFSSSSLNLRPHHHHHHHHHYRHHHHDHNHNRHSPDQSNHFPPSNPSFDNITMPQRTLMLQTISFTLYLALGAGIFSSLENQSFVDSLYWADYTLLTIGLGSDFPPQTAAMRGILVPYAGVGLVIVGLVVGSVRGLVLDRAKEKVRRRWVGKERKRWIEEVGSDGKVKGTEKDKVLKSNEKNEEVGKREFEAMRNVLDRAETVRRYTALSVSFFAFLVLWFMGALVFWFTETNQNWTYPTSLYFTYITLLTIGYGDFVPQSNAGKPFFVLWTLIAVPTVTILISNMGGTVVRWVEKGTEWAGKKTVLPEKKGKQGKEGKTGKDETDSEPSASDAGGVEAQTQTRIIRNEIDKLGEAVERAEAAKQRGDEEEAGPNNRNRNRNEKKSLAARLAREVRMLARDVQVGGKGKNKKKKEYSWEEWKRWMELLREELHPRAREGDDKSGAHEVSDDSNDHGDSNDGGRTSRRDSEEEEAKWIWLSEDGPLFSGIGETEWIMTKLCERLEEVLEEEVREVRETRR</sequence>
<feature type="transmembrane region" description="Helical" evidence="9">
    <location>
        <begin position="125"/>
        <end position="146"/>
    </location>
</feature>
<keyword evidence="4 9" id="KW-1133">Transmembrane helix</keyword>
<evidence type="ECO:0000313" key="11">
    <source>
        <dbReference type="EMBL" id="THU77180.1"/>
    </source>
</evidence>
<feature type="compositionally biased region" description="Basic and acidic residues" evidence="8">
    <location>
        <begin position="578"/>
        <end position="587"/>
    </location>
</feature>
<keyword evidence="2" id="KW-0813">Transport</keyword>
<gene>
    <name evidence="11" type="ORF">K435DRAFT_846302</name>
</gene>
<dbReference type="Gene3D" id="1.10.287.70">
    <property type="match status" value="2"/>
</dbReference>
<dbReference type="GO" id="GO:0030322">
    <property type="term" value="P:stabilization of membrane potential"/>
    <property type="evidence" value="ECO:0007669"/>
    <property type="project" value="TreeGrafter"/>
</dbReference>
<dbReference type="Proteomes" id="UP000297245">
    <property type="component" value="Unassembled WGS sequence"/>
</dbReference>
<dbReference type="AlphaFoldDB" id="A0A4S8KNN4"/>
<feature type="compositionally biased region" description="Acidic residues" evidence="8">
    <location>
        <begin position="1"/>
        <end position="10"/>
    </location>
</feature>
<organism evidence="11 12">
    <name type="scientific">Dendrothele bispora (strain CBS 962.96)</name>
    <dbReference type="NCBI Taxonomy" id="1314807"/>
    <lineage>
        <taxon>Eukaryota</taxon>
        <taxon>Fungi</taxon>
        <taxon>Dikarya</taxon>
        <taxon>Basidiomycota</taxon>
        <taxon>Agaricomycotina</taxon>
        <taxon>Agaricomycetes</taxon>
        <taxon>Agaricomycetidae</taxon>
        <taxon>Agaricales</taxon>
        <taxon>Agaricales incertae sedis</taxon>
        <taxon>Dendrothele</taxon>
    </lineage>
</organism>
<feature type="transmembrane region" description="Helical" evidence="9">
    <location>
        <begin position="153"/>
        <end position="173"/>
    </location>
</feature>
<dbReference type="Pfam" id="PF07885">
    <property type="entry name" value="Ion_trans_2"/>
    <property type="match status" value="2"/>
</dbReference>
<dbReference type="InterPro" id="IPR003280">
    <property type="entry name" value="2pore_dom_K_chnl"/>
</dbReference>
<feature type="compositionally biased region" description="Basic and acidic residues" evidence="8">
    <location>
        <begin position="525"/>
        <end position="544"/>
    </location>
</feature>
<feature type="region of interest" description="Disordered" evidence="8">
    <location>
        <begin position="525"/>
        <end position="564"/>
    </location>
</feature>
<evidence type="ECO:0000256" key="2">
    <source>
        <dbReference type="ARBA" id="ARBA00022448"/>
    </source>
</evidence>
<keyword evidence="7 11" id="KW-0407">Ion channel</keyword>
<proteinExistence type="predicted"/>
<feature type="compositionally biased region" description="Polar residues" evidence="8">
    <location>
        <begin position="256"/>
        <end position="266"/>
    </location>
</feature>
<dbReference type="GO" id="GO:0015271">
    <property type="term" value="F:outward rectifier potassium channel activity"/>
    <property type="evidence" value="ECO:0007669"/>
    <property type="project" value="TreeGrafter"/>
</dbReference>
<feature type="region of interest" description="Disordered" evidence="8">
    <location>
        <begin position="655"/>
        <end position="694"/>
    </location>
</feature>
<evidence type="ECO:0000256" key="7">
    <source>
        <dbReference type="ARBA" id="ARBA00023303"/>
    </source>
</evidence>
<feature type="transmembrane region" description="Helical" evidence="9">
    <location>
        <begin position="487"/>
        <end position="506"/>
    </location>
</feature>
<keyword evidence="12" id="KW-1185">Reference proteome</keyword>
<feature type="transmembrane region" description="Helical" evidence="9">
    <location>
        <begin position="193"/>
        <end position="220"/>
    </location>
</feature>
<evidence type="ECO:0000256" key="1">
    <source>
        <dbReference type="ARBA" id="ARBA00004141"/>
    </source>
</evidence>
<evidence type="ECO:0000259" key="10">
    <source>
        <dbReference type="Pfam" id="PF07885"/>
    </source>
</evidence>
<accession>A0A4S8KNN4</accession>
<dbReference type="EMBL" id="ML180525">
    <property type="protein sequence ID" value="THU77180.1"/>
    <property type="molecule type" value="Genomic_DNA"/>
</dbReference>
<feature type="region of interest" description="Disordered" evidence="8">
    <location>
        <begin position="578"/>
        <end position="604"/>
    </location>
</feature>
<feature type="transmembrane region" description="Helical" evidence="9">
    <location>
        <begin position="426"/>
        <end position="450"/>
    </location>
</feature>
<dbReference type="GO" id="GO:0022841">
    <property type="term" value="F:potassium ion leak channel activity"/>
    <property type="evidence" value="ECO:0007669"/>
    <property type="project" value="TreeGrafter"/>
</dbReference>
<evidence type="ECO:0000256" key="8">
    <source>
        <dbReference type="SAM" id="MobiDB-lite"/>
    </source>
</evidence>
<evidence type="ECO:0000256" key="5">
    <source>
        <dbReference type="ARBA" id="ARBA00023065"/>
    </source>
</evidence>
<comment type="subcellular location">
    <subcellularLocation>
        <location evidence="1">Membrane</location>
        <topology evidence="1">Multi-pass membrane protein</topology>
    </subcellularLocation>
</comment>
<dbReference type="OrthoDB" id="297496at2759"/>
<feature type="compositionally biased region" description="Basic residues" evidence="8">
    <location>
        <begin position="238"/>
        <end position="252"/>
    </location>
</feature>
<evidence type="ECO:0000256" key="6">
    <source>
        <dbReference type="ARBA" id="ARBA00023136"/>
    </source>
</evidence>
<feature type="domain" description="Potassium channel" evidence="10">
    <location>
        <begin position="437"/>
        <end position="510"/>
    </location>
</feature>
<dbReference type="PANTHER" id="PTHR11003">
    <property type="entry name" value="POTASSIUM CHANNEL, SUBFAMILY K"/>
    <property type="match status" value="1"/>
</dbReference>
<dbReference type="SUPFAM" id="SSF81324">
    <property type="entry name" value="Voltage-gated potassium channels"/>
    <property type="match status" value="2"/>
</dbReference>
<evidence type="ECO:0000256" key="3">
    <source>
        <dbReference type="ARBA" id="ARBA00022692"/>
    </source>
</evidence>
<evidence type="ECO:0000313" key="12">
    <source>
        <dbReference type="Proteomes" id="UP000297245"/>
    </source>
</evidence>
<feature type="region of interest" description="Disordered" evidence="8">
    <location>
        <begin position="238"/>
        <end position="266"/>
    </location>
</feature>
<keyword evidence="5" id="KW-0406">Ion transport</keyword>
<reference evidence="11 12" key="1">
    <citation type="journal article" date="2019" name="Nat. Ecol. Evol.">
        <title>Megaphylogeny resolves global patterns of mushroom evolution.</title>
        <authorList>
            <person name="Varga T."/>
            <person name="Krizsan K."/>
            <person name="Foldi C."/>
            <person name="Dima B."/>
            <person name="Sanchez-Garcia M."/>
            <person name="Sanchez-Ramirez S."/>
            <person name="Szollosi G.J."/>
            <person name="Szarkandi J.G."/>
            <person name="Papp V."/>
            <person name="Albert L."/>
            <person name="Andreopoulos W."/>
            <person name="Angelini C."/>
            <person name="Antonin V."/>
            <person name="Barry K.W."/>
            <person name="Bougher N.L."/>
            <person name="Buchanan P."/>
            <person name="Buyck B."/>
            <person name="Bense V."/>
            <person name="Catcheside P."/>
            <person name="Chovatia M."/>
            <person name="Cooper J."/>
            <person name="Damon W."/>
            <person name="Desjardin D."/>
            <person name="Finy P."/>
            <person name="Geml J."/>
            <person name="Haridas S."/>
            <person name="Hughes K."/>
            <person name="Justo A."/>
            <person name="Karasinski D."/>
            <person name="Kautmanova I."/>
            <person name="Kiss B."/>
            <person name="Kocsube S."/>
            <person name="Kotiranta H."/>
            <person name="LaButti K.M."/>
            <person name="Lechner B.E."/>
            <person name="Liimatainen K."/>
            <person name="Lipzen A."/>
            <person name="Lukacs Z."/>
            <person name="Mihaltcheva S."/>
            <person name="Morgado L.N."/>
            <person name="Niskanen T."/>
            <person name="Noordeloos M.E."/>
            <person name="Ohm R.A."/>
            <person name="Ortiz-Santana B."/>
            <person name="Ovrebo C."/>
            <person name="Racz N."/>
            <person name="Riley R."/>
            <person name="Savchenko A."/>
            <person name="Shiryaev A."/>
            <person name="Soop K."/>
            <person name="Spirin V."/>
            <person name="Szebenyi C."/>
            <person name="Tomsovsky M."/>
            <person name="Tulloss R.E."/>
            <person name="Uehling J."/>
            <person name="Grigoriev I.V."/>
            <person name="Vagvolgyi C."/>
            <person name="Papp T."/>
            <person name="Martin F.M."/>
            <person name="Miettinen O."/>
            <person name="Hibbett D.S."/>
            <person name="Nagy L.G."/>
        </authorList>
    </citation>
    <scope>NUCLEOTIDE SEQUENCE [LARGE SCALE GENOMIC DNA]</scope>
    <source>
        <strain evidence="11 12">CBS 962.96</strain>
    </source>
</reference>
<feature type="transmembrane region" description="Helical" evidence="9">
    <location>
        <begin position="77"/>
        <end position="105"/>
    </location>
</feature>
<feature type="region of interest" description="Disordered" evidence="8">
    <location>
        <begin position="1"/>
        <end position="68"/>
    </location>
</feature>
<feature type="transmembrane region" description="Helical" evidence="9">
    <location>
        <begin position="335"/>
        <end position="358"/>
    </location>
</feature>
<feature type="transmembrane region" description="Helical" evidence="9">
    <location>
        <begin position="456"/>
        <end position="475"/>
    </location>
</feature>
<keyword evidence="6 9" id="KW-0472">Membrane</keyword>
<dbReference type="InterPro" id="IPR013099">
    <property type="entry name" value="K_chnl_dom"/>
</dbReference>
<name>A0A4S8KNN4_DENBC</name>